<gene>
    <name evidence="4" type="ORF">GWI33_005251</name>
</gene>
<protein>
    <submittedName>
        <fullName evidence="4">Uncharacterized protein</fullName>
    </submittedName>
</protein>
<reference evidence="4" key="1">
    <citation type="submission" date="2020-08" db="EMBL/GenBank/DDBJ databases">
        <title>Genome sequencing and assembly of the red palm weevil Rhynchophorus ferrugineus.</title>
        <authorList>
            <person name="Dias G.B."/>
            <person name="Bergman C.M."/>
            <person name="Manee M."/>
        </authorList>
    </citation>
    <scope>NUCLEOTIDE SEQUENCE</scope>
    <source>
        <strain evidence="4">AA-2017</strain>
        <tissue evidence="4">Whole larva</tissue>
    </source>
</reference>
<keyword evidence="3" id="KW-0732">Signal</keyword>
<dbReference type="Proteomes" id="UP000625711">
    <property type="component" value="Unassembled WGS sequence"/>
</dbReference>
<feature type="signal peptide" evidence="3">
    <location>
        <begin position="1"/>
        <end position="22"/>
    </location>
</feature>
<comment type="caution">
    <text evidence="4">The sequence shown here is derived from an EMBL/GenBank/DDBJ whole genome shotgun (WGS) entry which is preliminary data.</text>
</comment>
<dbReference type="EMBL" id="JAACXV010000264">
    <property type="protein sequence ID" value="KAF7280984.1"/>
    <property type="molecule type" value="Genomic_DNA"/>
</dbReference>
<evidence type="ECO:0000256" key="2">
    <source>
        <dbReference type="SAM" id="Phobius"/>
    </source>
</evidence>
<feature type="compositionally biased region" description="Basic residues" evidence="1">
    <location>
        <begin position="76"/>
        <end position="88"/>
    </location>
</feature>
<evidence type="ECO:0000313" key="5">
    <source>
        <dbReference type="Proteomes" id="UP000625711"/>
    </source>
</evidence>
<feature type="compositionally biased region" description="Basic and acidic residues" evidence="1">
    <location>
        <begin position="114"/>
        <end position="131"/>
    </location>
</feature>
<evidence type="ECO:0000256" key="1">
    <source>
        <dbReference type="SAM" id="MobiDB-lite"/>
    </source>
</evidence>
<keyword evidence="2" id="KW-0472">Membrane</keyword>
<feature type="chain" id="PRO_5032356846" evidence="3">
    <location>
        <begin position="23"/>
        <end position="744"/>
    </location>
</feature>
<evidence type="ECO:0000256" key="3">
    <source>
        <dbReference type="SAM" id="SignalP"/>
    </source>
</evidence>
<feature type="transmembrane region" description="Helical" evidence="2">
    <location>
        <begin position="658"/>
        <end position="680"/>
    </location>
</feature>
<organism evidence="4 5">
    <name type="scientific">Rhynchophorus ferrugineus</name>
    <name type="common">Red palm weevil</name>
    <name type="synonym">Curculio ferrugineus</name>
    <dbReference type="NCBI Taxonomy" id="354439"/>
    <lineage>
        <taxon>Eukaryota</taxon>
        <taxon>Metazoa</taxon>
        <taxon>Ecdysozoa</taxon>
        <taxon>Arthropoda</taxon>
        <taxon>Hexapoda</taxon>
        <taxon>Insecta</taxon>
        <taxon>Pterygota</taxon>
        <taxon>Neoptera</taxon>
        <taxon>Endopterygota</taxon>
        <taxon>Coleoptera</taxon>
        <taxon>Polyphaga</taxon>
        <taxon>Cucujiformia</taxon>
        <taxon>Curculionidae</taxon>
        <taxon>Dryophthorinae</taxon>
        <taxon>Rhynchophorus</taxon>
    </lineage>
</organism>
<keyword evidence="5" id="KW-1185">Reference proteome</keyword>
<accession>A0A834IJI4</accession>
<proteinExistence type="predicted"/>
<dbReference type="OrthoDB" id="6364622at2759"/>
<keyword evidence="2" id="KW-0812">Transmembrane</keyword>
<feature type="region of interest" description="Disordered" evidence="1">
    <location>
        <begin position="76"/>
        <end position="165"/>
    </location>
</feature>
<name>A0A834IJI4_RHYFE</name>
<keyword evidence="2" id="KW-1133">Transmembrane helix</keyword>
<dbReference type="AlphaFoldDB" id="A0A834IJI4"/>
<evidence type="ECO:0000313" key="4">
    <source>
        <dbReference type="EMBL" id="KAF7280984.1"/>
    </source>
</evidence>
<sequence length="744" mass="84519">MLYHWSVLFFTIIALDCVSVNGQDFSSEEIENEASEVRESREYIDNWRGIQVVPQPGSSGWIAQVSGGEWPNSLPLKRRRLRKRKRRPSTTEDAVRYGSVGDQDDGPTLEQNQQEERLAVLKDRFEQEENRYLPPKKRKRPNVNGEWDDDSEEASIPASQEPSIGNHASVEVQQTTSPESNAIPEINELKIILKQNGGFSLSELLQEKNLSLAELLMGNKNAINALTSSSPMVSSTEPAGTTRYQRVPPSVMLKKNTIDRRIEQTDDTADLAEMQRKRSNLLQKLATRKDPGPNRSIFVPSHPKLYTAINYKPGLNDFASPVTELYLPVTTMTTTTTTTTEIPTTTSTKRSLPLTNSKLTKLITKQIAEAPSPKKEYQQQQTVHVVNAEEVEEETENYPKLPILPPKPYKIDVNEIISLYKQESSLITHQDEPLRMNIDLEVTTQTPVTAQATTIQTMSYTEEGHKLQPFTAKEEILEILKDPKGREDLAKILEARNMTIQELIEQRERGSSQRHLADMFHNNTLEPEPVDEPLEGHVNTAQEWFPSFPTFPRKSKSLLEESTTQKPSPFPSYKIDAPTINLNSPWEELYTKLLDLESETVQAHSPPDDIIENDIQRLDDIENSRSYSSSASNEELAVVVDEDSNILFKHFPPAIKSAILGSLLILGLSLIVFVTILMIFKWTQKKKKRLCHRDSLKPPLFDVKPKKIKTFMVETLGKTKINYYKNQLQSDSIWDKGSERKLSF</sequence>